<dbReference type="OrthoDB" id="341511at2759"/>
<evidence type="ECO:0000313" key="2">
    <source>
        <dbReference type="Proteomes" id="UP000639772"/>
    </source>
</evidence>
<comment type="caution">
    <text evidence="1">The sequence shown here is derived from an EMBL/GenBank/DDBJ whole genome shotgun (WGS) entry which is preliminary data.</text>
</comment>
<dbReference type="Proteomes" id="UP000639772">
    <property type="component" value="Chromosome 11"/>
</dbReference>
<dbReference type="EMBL" id="JADCNM010000011">
    <property type="protein sequence ID" value="KAG0462878.1"/>
    <property type="molecule type" value="Genomic_DNA"/>
</dbReference>
<reference evidence="1 2" key="1">
    <citation type="journal article" date="2020" name="Nat. Food">
        <title>A phased Vanilla planifolia genome enables genetic improvement of flavour and production.</title>
        <authorList>
            <person name="Hasing T."/>
            <person name="Tang H."/>
            <person name="Brym M."/>
            <person name="Khazi F."/>
            <person name="Huang T."/>
            <person name="Chambers A.H."/>
        </authorList>
    </citation>
    <scope>NUCLEOTIDE SEQUENCE [LARGE SCALE GENOMIC DNA]</scope>
    <source>
        <tissue evidence="1">Leaf</tissue>
    </source>
</reference>
<gene>
    <name evidence="1" type="ORF">HPP92_021354</name>
</gene>
<dbReference type="PANTHER" id="PTHR14790">
    <property type="entry name" value="RECQ-MEDIATED GENOME INSTABILITY PROTEIN 1 RMI1"/>
    <property type="match status" value="1"/>
</dbReference>
<dbReference type="GO" id="GO:0031422">
    <property type="term" value="C:RecQ family helicase-topoisomerase III complex"/>
    <property type="evidence" value="ECO:0007669"/>
    <property type="project" value="TreeGrafter"/>
</dbReference>
<evidence type="ECO:0000313" key="1">
    <source>
        <dbReference type="EMBL" id="KAG0462878.1"/>
    </source>
</evidence>
<organism evidence="1 2">
    <name type="scientific">Vanilla planifolia</name>
    <name type="common">Vanilla</name>
    <dbReference type="NCBI Taxonomy" id="51239"/>
    <lineage>
        <taxon>Eukaryota</taxon>
        <taxon>Viridiplantae</taxon>
        <taxon>Streptophyta</taxon>
        <taxon>Embryophyta</taxon>
        <taxon>Tracheophyta</taxon>
        <taxon>Spermatophyta</taxon>
        <taxon>Magnoliopsida</taxon>
        <taxon>Liliopsida</taxon>
        <taxon>Asparagales</taxon>
        <taxon>Orchidaceae</taxon>
        <taxon>Vanilloideae</taxon>
        <taxon>Vanilleae</taxon>
        <taxon>Vanilla</taxon>
    </lineage>
</organism>
<protein>
    <submittedName>
        <fullName evidence="1">Uncharacterized protein</fullName>
    </submittedName>
</protein>
<dbReference type="GO" id="GO:0000724">
    <property type="term" value="P:double-strand break repair via homologous recombination"/>
    <property type="evidence" value="ECO:0007669"/>
    <property type="project" value="TreeGrafter"/>
</dbReference>
<dbReference type="AlphaFoldDB" id="A0A835UIP7"/>
<dbReference type="GO" id="GO:0000712">
    <property type="term" value="P:resolution of meiotic recombination intermediates"/>
    <property type="evidence" value="ECO:0007669"/>
    <property type="project" value="TreeGrafter"/>
</dbReference>
<accession>A0A835UIP7</accession>
<dbReference type="PANTHER" id="PTHR14790:SF15">
    <property type="entry name" value="RECQ-MEDIATED GENOME INSTABILITY PROTEIN 1"/>
    <property type="match status" value="1"/>
</dbReference>
<name>A0A835UIP7_VANPL</name>
<proteinExistence type="predicted"/>
<dbReference type="GO" id="GO:0016604">
    <property type="term" value="C:nuclear body"/>
    <property type="evidence" value="ECO:0007669"/>
    <property type="project" value="TreeGrafter"/>
</dbReference>
<sequence length="201" mass="22290">MCWELYNQPSKETYVDVAKGIIRNVPIGRAFLLLLPEAVEVLGGLAEDLDAARHRFISEVNKPPRGKRKQALIPLSQRAALVSWPSTNVNGGTANTLVPASDICISQPNALESPSLSNPKPMAQDLFVMELLCYLLHYSQICKFFCGTILVELNKESPFPVALEMSQDCTASDAWLLLRRLKSFAFEKLQHGLIEPIILSP</sequence>